<sequence>MGLAGLNAILFVSYGGILRYLHTPGTSDQPSLGQVYTAGCGAGMACFLFSTPTDLIKIQAQISKINKTTLQVAKEVFLRNGLSGFYQGGWITLIRDAPSYGIYFWVYEGMKRALDVNGGGEAWKLLLAGGMAGTISWASIYPIDVVKSRLQMQVIGDVVSAKAISGSSHTVEESLALNPGGERRSMMVVQRPYVSIKDCVVRSYQTEGIQVFFRGLGPTILRGFPVNAVTFWIYEVVMDWLST</sequence>
<evidence type="ECO:0000256" key="3">
    <source>
        <dbReference type="ARBA" id="ARBA00022448"/>
    </source>
</evidence>
<comment type="caution">
    <text evidence="11">The sequence shown here is derived from an EMBL/GenBank/DDBJ whole genome shotgun (WGS) entry which is preliminary data.</text>
</comment>
<organism evidence="11 12">
    <name type="scientific">Absidia repens</name>
    <dbReference type="NCBI Taxonomy" id="90262"/>
    <lineage>
        <taxon>Eukaryota</taxon>
        <taxon>Fungi</taxon>
        <taxon>Fungi incertae sedis</taxon>
        <taxon>Mucoromycota</taxon>
        <taxon>Mucoromycotina</taxon>
        <taxon>Mucoromycetes</taxon>
        <taxon>Mucorales</taxon>
        <taxon>Cunninghamellaceae</taxon>
        <taxon>Absidia</taxon>
    </lineage>
</organism>
<reference evidence="11 12" key="1">
    <citation type="submission" date="2016-07" db="EMBL/GenBank/DDBJ databases">
        <title>Pervasive Adenine N6-methylation of Active Genes in Fungi.</title>
        <authorList>
            <consortium name="DOE Joint Genome Institute"/>
            <person name="Mondo S.J."/>
            <person name="Dannebaum R.O."/>
            <person name="Kuo R.C."/>
            <person name="Labutti K."/>
            <person name="Haridas S."/>
            <person name="Kuo A."/>
            <person name="Salamov A."/>
            <person name="Ahrendt S.R."/>
            <person name="Lipzen A."/>
            <person name="Sullivan W."/>
            <person name="Andreopoulos W.B."/>
            <person name="Clum A."/>
            <person name="Lindquist E."/>
            <person name="Daum C."/>
            <person name="Ramamoorthy G.K."/>
            <person name="Gryganskyi A."/>
            <person name="Culley D."/>
            <person name="Magnuson J.K."/>
            <person name="James T.Y."/>
            <person name="O'Malley M.A."/>
            <person name="Stajich J.E."/>
            <person name="Spatafora J.W."/>
            <person name="Visel A."/>
            <person name="Grigoriev I.V."/>
        </authorList>
    </citation>
    <scope>NUCLEOTIDE SEQUENCE [LARGE SCALE GENOMIC DNA]</scope>
    <source>
        <strain evidence="11 12">NRRL 1336</strain>
    </source>
</reference>
<evidence type="ECO:0000313" key="11">
    <source>
        <dbReference type="EMBL" id="ORZ13101.1"/>
    </source>
</evidence>
<dbReference type="Gene3D" id="1.50.40.10">
    <property type="entry name" value="Mitochondrial carrier domain"/>
    <property type="match status" value="1"/>
</dbReference>
<evidence type="ECO:0000256" key="2">
    <source>
        <dbReference type="ARBA" id="ARBA00006375"/>
    </source>
</evidence>
<dbReference type="AlphaFoldDB" id="A0A1X2IB28"/>
<proteinExistence type="inferred from homology"/>
<dbReference type="GO" id="GO:0022857">
    <property type="term" value="F:transmembrane transporter activity"/>
    <property type="evidence" value="ECO:0007669"/>
    <property type="project" value="TreeGrafter"/>
</dbReference>
<dbReference type="PANTHER" id="PTHR45624:SF10">
    <property type="entry name" value="SLC (SOLUTE CARRIER) HOMOLOG"/>
    <property type="match status" value="1"/>
</dbReference>
<evidence type="ECO:0000256" key="10">
    <source>
        <dbReference type="RuleBase" id="RU000488"/>
    </source>
</evidence>
<name>A0A1X2IB28_9FUNG</name>
<dbReference type="GO" id="GO:0031966">
    <property type="term" value="C:mitochondrial membrane"/>
    <property type="evidence" value="ECO:0007669"/>
    <property type="project" value="UniProtKB-SubCell"/>
</dbReference>
<gene>
    <name evidence="11" type="ORF">BCR42DRAFT_461714</name>
</gene>
<feature type="repeat" description="Solcar" evidence="9">
    <location>
        <begin position="30"/>
        <end position="113"/>
    </location>
</feature>
<evidence type="ECO:0000256" key="1">
    <source>
        <dbReference type="ARBA" id="ARBA00004225"/>
    </source>
</evidence>
<evidence type="ECO:0000256" key="7">
    <source>
        <dbReference type="ARBA" id="ARBA00023128"/>
    </source>
</evidence>
<protein>
    <submittedName>
        <fullName evidence="11">Mitochondrial carrier domain-containing protein</fullName>
    </submittedName>
</protein>
<evidence type="ECO:0000256" key="9">
    <source>
        <dbReference type="PROSITE-ProRule" id="PRU00282"/>
    </source>
</evidence>
<dbReference type="InterPro" id="IPR023395">
    <property type="entry name" value="MCP_dom_sf"/>
</dbReference>
<dbReference type="Pfam" id="PF00153">
    <property type="entry name" value="Mito_carr"/>
    <property type="match status" value="2"/>
</dbReference>
<dbReference type="InterPro" id="IPR050567">
    <property type="entry name" value="Mitochondrial_Carrier"/>
</dbReference>
<evidence type="ECO:0000313" key="12">
    <source>
        <dbReference type="Proteomes" id="UP000193560"/>
    </source>
</evidence>
<accession>A0A1X2IB28</accession>
<keyword evidence="12" id="KW-1185">Reference proteome</keyword>
<keyword evidence="8 9" id="KW-0472">Membrane</keyword>
<dbReference type="Proteomes" id="UP000193560">
    <property type="component" value="Unassembled WGS sequence"/>
</dbReference>
<evidence type="ECO:0000256" key="5">
    <source>
        <dbReference type="ARBA" id="ARBA00022737"/>
    </source>
</evidence>
<evidence type="ECO:0000256" key="4">
    <source>
        <dbReference type="ARBA" id="ARBA00022692"/>
    </source>
</evidence>
<dbReference type="EMBL" id="MCGE01000017">
    <property type="protein sequence ID" value="ORZ13101.1"/>
    <property type="molecule type" value="Genomic_DNA"/>
</dbReference>
<comment type="subcellular location">
    <subcellularLocation>
        <location evidence="1">Mitochondrion membrane</location>
        <topology evidence="1">Multi-pass membrane protein</topology>
    </subcellularLocation>
</comment>
<keyword evidence="3 10" id="KW-0813">Transport</keyword>
<dbReference type="SUPFAM" id="SSF103506">
    <property type="entry name" value="Mitochondrial carrier"/>
    <property type="match status" value="1"/>
</dbReference>
<dbReference type="OrthoDB" id="193856at2759"/>
<feature type="repeat" description="Solcar" evidence="9">
    <location>
        <begin position="120"/>
        <end position="240"/>
    </location>
</feature>
<keyword evidence="6" id="KW-1133">Transmembrane helix</keyword>
<dbReference type="PROSITE" id="PS50920">
    <property type="entry name" value="SOLCAR"/>
    <property type="match status" value="2"/>
</dbReference>
<dbReference type="PANTHER" id="PTHR45624">
    <property type="entry name" value="MITOCHONDRIAL BASIC AMINO ACIDS TRANSPORTER-RELATED"/>
    <property type="match status" value="1"/>
</dbReference>
<evidence type="ECO:0000256" key="8">
    <source>
        <dbReference type="ARBA" id="ARBA00023136"/>
    </source>
</evidence>
<dbReference type="InterPro" id="IPR018108">
    <property type="entry name" value="MCP_transmembrane"/>
</dbReference>
<keyword evidence="5" id="KW-0677">Repeat</keyword>
<keyword evidence="4 9" id="KW-0812">Transmembrane</keyword>
<evidence type="ECO:0000256" key="6">
    <source>
        <dbReference type="ARBA" id="ARBA00022989"/>
    </source>
</evidence>
<comment type="similarity">
    <text evidence="2 10">Belongs to the mitochondrial carrier (TC 2.A.29) family.</text>
</comment>
<keyword evidence="7" id="KW-0496">Mitochondrion</keyword>